<feature type="transmembrane region" description="Helical" evidence="2">
    <location>
        <begin position="434"/>
        <end position="455"/>
    </location>
</feature>
<protein>
    <recommendedName>
        <fullName evidence="5">Tetratricopeptide repeat protein</fullName>
    </recommendedName>
</protein>
<proteinExistence type="predicted"/>
<feature type="transmembrane region" description="Helical" evidence="2">
    <location>
        <begin position="63"/>
        <end position="81"/>
    </location>
</feature>
<evidence type="ECO:0008006" key="5">
    <source>
        <dbReference type="Google" id="ProtNLM"/>
    </source>
</evidence>
<dbReference type="SMART" id="SM00028">
    <property type="entry name" value="TPR"/>
    <property type="match status" value="3"/>
</dbReference>
<dbReference type="AlphaFoldDB" id="A0AA91TL95"/>
<sequence>MADSHGCIFALRFRKDYRQCAALLDFVQMKVLLFSNFIETFCCSFFIFSYFCKKKRGMKEKVIYLLLIIMILTSCAGNRKYDDLMQRADSIMNVNDDSAKVAIRMLDGVKSQLPEFTQAQKMRYELLRHKAMNKAYISFTSDSKMKEVVDYYDRHGSANERMLANYVLGCVYRDMHEVPLALEYYNKAAEQADTTAADCDYGTLYRVYSQMGFLFSKQYLPYQLLDAFGKAEKYAYLAKDTLNAIINYQNKGDAYDYLGKKDSVVAINLRSANMFKRIGDNYNAAIALGCNYSYYIEKQDSVNAKKAFEAYFSTGYEGNSNYGDAKAFLLCEKGRYYMFVSRLDSAFSCLNQSLKLSKSYSNKAAATKVLAQYYARVNKPVLAMKYALKSSEYNDSDLLAVRESQLQQIQAMYNYGRNQEIARKAELKAERITMLVYVLIAGGVVIFLLLTYLYLKQLKKKKEKILVTKHLYDDSLLKLRQKQEELELLRTVNDRKIADVIKEKEQTINKLEDDLKDIREKYSNSSLSDVDILLKESSIYKRIKYLELHPKETMRENDWIELEETIEQLIPSFIPLLKNRLNVMAYRICLLVKLEISTSSIAILLGLSSSAISKYRKVMLEKLCGRSGKPKDFDEYIRQIE</sequence>
<dbReference type="SUPFAM" id="SSF48452">
    <property type="entry name" value="TPR-like"/>
    <property type="match status" value="1"/>
</dbReference>
<keyword evidence="2" id="KW-0812">Transmembrane</keyword>
<keyword evidence="1" id="KW-0175">Coiled coil</keyword>
<evidence type="ECO:0000256" key="1">
    <source>
        <dbReference type="SAM" id="Coils"/>
    </source>
</evidence>
<accession>A0AA91TL95</accession>
<gene>
    <name evidence="3" type="ORF">CFT61_02895</name>
</gene>
<comment type="caution">
    <text evidence="3">The sequence shown here is derived from an EMBL/GenBank/DDBJ whole genome shotgun (WGS) entry which is preliminary data.</text>
</comment>
<organism evidence="3 4">
    <name type="scientific">Segatella copri</name>
    <dbReference type="NCBI Taxonomy" id="165179"/>
    <lineage>
        <taxon>Bacteria</taxon>
        <taxon>Pseudomonadati</taxon>
        <taxon>Bacteroidota</taxon>
        <taxon>Bacteroidia</taxon>
        <taxon>Bacteroidales</taxon>
        <taxon>Prevotellaceae</taxon>
        <taxon>Segatella</taxon>
    </lineage>
</organism>
<feature type="coiled-coil region" evidence="1">
    <location>
        <begin position="501"/>
        <end position="528"/>
    </location>
</feature>
<dbReference type="InterPro" id="IPR011990">
    <property type="entry name" value="TPR-like_helical_dom_sf"/>
</dbReference>
<dbReference type="EMBL" id="NMPZ01000003">
    <property type="protein sequence ID" value="OXL44899.1"/>
    <property type="molecule type" value="Genomic_DNA"/>
</dbReference>
<keyword evidence="2" id="KW-1133">Transmembrane helix</keyword>
<reference evidence="3 4" key="1">
    <citation type="submission" date="2017-07" db="EMBL/GenBank/DDBJ databases">
        <title>Draft genome sequence of Prevotella copri isolated from the gut of healthy adult Indian.</title>
        <authorList>
            <person name="Das B."/>
            <person name="Bag S."/>
            <person name="Ghosh T.S."/>
        </authorList>
    </citation>
    <scope>NUCLEOTIDE SEQUENCE [LARGE SCALE GENOMIC DNA]</scope>
    <source>
        <strain evidence="3 4">Indica</strain>
    </source>
</reference>
<dbReference type="InterPro" id="IPR019734">
    <property type="entry name" value="TPR_rpt"/>
</dbReference>
<dbReference type="Proteomes" id="UP000215155">
    <property type="component" value="Unassembled WGS sequence"/>
</dbReference>
<evidence type="ECO:0000313" key="3">
    <source>
        <dbReference type="EMBL" id="OXL44899.1"/>
    </source>
</evidence>
<feature type="transmembrane region" description="Helical" evidence="2">
    <location>
        <begin position="31"/>
        <end position="51"/>
    </location>
</feature>
<dbReference type="Gene3D" id="1.25.40.10">
    <property type="entry name" value="Tetratricopeptide repeat domain"/>
    <property type="match status" value="1"/>
</dbReference>
<keyword evidence="2" id="KW-0472">Membrane</keyword>
<evidence type="ECO:0000313" key="4">
    <source>
        <dbReference type="Proteomes" id="UP000215155"/>
    </source>
</evidence>
<name>A0AA91TL95_9BACT</name>
<evidence type="ECO:0000256" key="2">
    <source>
        <dbReference type="SAM" id="Phobius"/>
    </source>
</evidence>